<sequence length="63" mass="6873">MSASGGPLIGEPSLYFSTLTPRAVSLSPWMASTSSPEVKIRKSQSGQYQSMLGQTRRMLRTHS</sequence>
<dbReference type="EMBL" id="LVVM01005277">
    <property type="protein sequence ID" value="OJA11028.1"/>
    <property type="molecule type" value="Genomic_DNA"/>
</dbReference>
<keyword evidence="3" id="KW-1185">Reference proteome</keyword>
<feature type="compositionally biased region" description="Polar residues" evidence="1">
    <location>
        <begin position="43"/>
        <end position="53"/>
    </location>
</feature>
<feature type="region of interest" description="Disordered" evidence="1">
    <location>
        <begin position="37"/>
        <end position="63"/>
    </location>
</feature>
<comment type="caution">
    <text evidence="2">The sequence shown here is derived from an EMBL/GenBank/DDBJ whole genome shotgun (WGS) entry which is preliminary data.</text>
</comment>
<name>A0A1J8QH15_9AGAM</name>
<organism evidence="2 3">
    <name type="scientific">Rhizopogon vesiculosus</name>
    <dbReference type="NCBI Taxonomy" id="180088"/>
    <lineage>
        <taxon>Eukaryota</taxon>
        <taxon>Fungi</taxon>
        <taxon>Dikarya</taxon>
        <taxon>Basidiomycota</taxon>
        <taxon>Agaricomycotina</taxon>
        <taxon>Agaricomycetes</taxon>
        <taxon>Agaricomycetidae</taxon>
        <taxon>Boletales</taxon>
        <taxon>Suillineae</taxon>
        <taxon>Rhizopogonaceae</taxon>
        <taxon>Rhizopogon</taxon>
    </lineage>
</organism>
<dbReference type="AlphaFoldDB" id="A0A1J8QH15"/>
<reference evidence="2 3" key="1">
    <citation type="submission" date="2016-03" db="EMBL/GenBank/DDBJ databases">
        <title>Comparative genomics of the ectomycorrhizal sister species Rhizopogon vinicolor and Rhizopogon vesiculosus (Basidiomycota: Boletales) reveals a divergence of the mating type B locus.</title>
        <authorList>
            <person name="Mujic A.B."/>
            <person name="Kuo A."/>
            <person name="Tritt A."/>
            <person name="Lipzen A."/>
            <person name="Chen C."/>
            <person name="Johnson J."/>
            <person name="Sharma A."/>
            <person name="Barry K."/>
            <person name="Grigoriev I.V."/>
            <person name="Spatafora J.W."/>
        </authorList>
    </citation>
    <scope>NUCLEOTIDE SEQUENCE [LARGE SCALE GENOMIC DNA]</scope>
    <source>
        <strain evidence="2 3">AM-OR11-056</strain>
    </source>
</reference>
<dbReference type="Proteomes" id="UP000183567">
    <property type="component" value="Unassembled WGS sequence"/>
</dbReference>
<evidence type="ECO:0000313" key="2">
    <source>
        <dbReference type="EMBL" id="OJA11028.1"/>
    </source>
</evidence>
<evidence type="ECO:0000256" key="1">
    <source>
        <dbReference type="SAM" id="MobiDB-lite"/>
    </source>
</evidence>
<accession>A0A1J8QH15</accession>
<proteinExistence type="predicted"/>
<gene>
    <name evidence="2" type="ORF">AZE42_12239</name>
</gene>
<protein>
    <submittedName>
        <fullName evidence="2">Uncharacterized protein</fullName>
    </submittedName>
</protein>
<evidence type="ECO:0000313" key="3">
    <source>
        <dbReference type="Proteomes" id="UP000183567"/>
    </source>
</evidence>